<dbReference type="Proteomes" id="UP000195321">
    <property type="component" value="Unassembled WGS sequence"/>
</dbReference>
<keyword evidence="1" id="KW-0418">Kinase</keyword>
<dbReference type="EMBL" id="MWPX01000007">
    <property type="protein sequence ID" value="OUM49204.1"/>
    <property type="molecule type" value="Genomic_DNA"/>
</dbReference>
<evidence type="ECO:0000313" key="1">
    <source>
        <dbReference type="EMBL" id="OUM49204.1"/>
    </source>
</evidence>
<keyword evidence="1" id="KW-0808">Transferase</keyword>
<accession>A0A1Y3MHB0</accession>
<evidence type="ECO:0000313" key="2">
    <source>
        <dbReference type="Proteomes" id="UP000195321"/>
    </source>
</evidence>
<dbReference type="AlphaFoldDB" id="A0A1Y3MHB0"/>
<proteinExistence type="predicted"/>
<reference evidence="1 2" key="1">
    <citation type="submission" date="2017-02" db="EMBL/GenBank/DDBJ databases">
        <title>Bacillus pseudomycoides isolate FSL K6-0042.</title>
        <authorList>
            <person name="Kovac J."/>
        </authorList>
    </citation>
    <scope>NUCLEOTIDE SEQUENCE [LARGE SCALE GENOMIC DNA]</scope>
    <source>
        <strain evidence="1 2">FSL K6-0042</strain>
    </source>
</reference>
<dbReference type="GO" id="GO:0016301">
    <property type="term" value="F:kinase activity"/>
    <property type="evidence" value="ECO:0007669"/>
    <property type="project" value="UniProtKB-KW"/>
</dbReference>
<sequence length="47" mass="5275">MEKKPKVKNKGKVALFLLVAGGVFIFKLGLKVGAIHTLRTWFENIFS</sequence>
<gene>
    <name evidence="1" type="ORF">BW425_08870</name>
</gene>
<protein>
    <submittedName>
        <fullName evidence="1">Histidine kinase</fullName>
    </submittedName>
</protein>
<organism evidence="1 2">
    <name type="scientific">Bacillus pseudomycoides</name>
    <dbReference type="NCBI Taxonomy" id="64104"/>
    <lineage>
        <taxon>Bacteria</taxon>
        <taxon>Bacillati</taxon>
        <taxon>Bacillota</taxon>
        <taxon>Bacilli</taxon>
        <taxon>Bacillales</taxon>
        <taxon>Bacillaceae</taxon>
        <taxon>Bacillus</taxon>
        <taxon>Bacillus cereus group</taxon>
    </lineage>
</organism>
<dbReference type="RefSeq" id="WP_016112925.1">
    <property type="nucleotide sequence ID" value="NZ_JBALMA010000134.1"/>
</dbReference>
<comment type="caution">
    <text evidence="1">The sequence shown here is derived from an EMBL/GenBank/DDBJ whole genome shotgun (WGS) entry which is preliminary data.</text>
</comment>
<name>A0A1Y3MHB0_9BACI</name>